<gene>
    <name evidence="3" type="ORF">FRACYDRAFT_261159</name>
</gene>
<feature type="transmembrane region" description="Helical" evidence="1">
    <location>
        <begin position="527"/>
        <end position="553"/>
    </location>
</feature>
<dbReference type="InterPro" id="IPR038607">
    <property type="entry name" value="PhoD-like_sf"/>
</dbReference>
<feature type="domain" description="PhoD-like phosphatase metallophosphatase" evidence="2">
    <location>
        <begin position="237"/>
        <end position="344"/>
    </location>
</feature>
<dbReference type="Proteomes" id="UP000095751">
    <property type="component" value="Unassembled WGS sequence"/>
</dbReference>
<dbReference type="KEGG" id="fcy:FRACYDRAFT_261159"/>
<dbReference type="EMBL" id="KV784358">
    <property type="protein sequence ID" value="OEU16254.1"/>
    <property type="molecule type" value="Genomic_DNA"/>
</dbReference>
<evidence type="ECO:0000313" key="3">
    <source>
        <dbReference type="EMBL" id="OEU16254.1"/>
    </source>
</evidence>
<dbReference type="PANTHER" id="PTHR33987">
    <property type="entry name" value="CALCINEURIN-LIKE METALLO-PHOSPHOESTERASE SUPERFAMILY PROTEIN"/>
    <property type="match status" value="1"/>
</dbReference>
<keyword evidence="1" id="KW-1133">Transmembrane helix</keyword>
<dbReference type="InterPro" id="IPR029052">
    <property type="entry name" value="Metallo-depent_PP-like"/>
</dbReference>
<keyword evidence="1" id="KW-0472">Membrane</keyword>
<dbReference type="InParanoid" id="A0A1E7FDN3"/>
<accession>A0A1E7FDN3</accession>
<reference evidence="3 4" key="1">
    <citation type="submission" date="2016-09" db="EMBL/GenBank/DDBJ databases">
        <title>Extensive genetic diversity and differential bi-allelic expression allows diatom success in the polar Southern Ocean.</title>
        <authorList>
            <consortium name="DOE Joint Genome Institute"/>
            <person name="Mock T."/>
            <person name="Otillar R.P."/>
            <person name="Strauss J."/>
            <person name="Dupont C."/>
            <person name="Frickenhaus S."/>
            <person name="Maumus F."/>
            <person name="Mcmullan M."/>
            <person name="Sanges R."/>
            <person name="Schmutz J."/>
            <person name="Toseland A."/>
            <person name="Valas R."/>
            <person name="Veluchamy A."/>
            <person name="Ward B.J."/>
            <person name="Allen A."/>
            <person name="Barry K."/>
            <person name="Falciatore A."/>
            <person name="Ferrante M."/>
            <person name="Fortunato A.E."/>
            <person name="Gloeckner G."/>
            <person name="Gruber A."/>
            <person name="Hipkin R."/>
            <person name="Janech M."/>
            <person name="Kroth P."/>
            <person name="Leese F."/>
            <person name="Lindquist E."/>
            <person name="Lyon B.R."/>
            <person name="Martin J."/>
            <person name="Mayer C."/>
            <person name="Parker M."/>
            <person name="Quesneville H."/>
            <person name="Raymond J."/>
            <person name="Uhlig C."/>
            <person name="Valentin K.U."/>
            <person name="Worden A.Z."/>
            <person name="Armbrust E.V."/>
            <person name="Bowler C."/>
            <person name="Green B."/>
            <person name="Moulton V."/>
            <person name="Van Oosterhout C."/>
            <person name="Grigoriev I."/>
        </authorList>
    </citation>
    <scope>NUCLEOTIDE SEQUENCE [LARGE SCALE GENOMIC DNA]</scope>
    <source>
        <strain evidence="3 4">CCMP1102</strain>
    </source>
</reference>
<dbReference type="CDD" id="cd07389">
    <property type="entry name" value="MPP_PhoD"/>
    <property type="match status" value="1"/>
</dbReference>
<protein>
    <recommendedName>
        <fullName evidence="2">PhoD-like phosphatase metallophosphatase domain-containing protein</fullName>
    </recommendedName>
</protein>
<keyword evidence="4" id="KW-1185">Reference proteome</keyword>
<evidence type="ECO:0000313" key="4">
    <source>
        <dbReference type="Proteomes" id="UP000095751"/>
    </source>
</evidence>
<evidence type="ECO:0000259" key="2">
    <source>
        <dbReference type="Pfam" id="PF09423"/>
    </source>
</evidence>
<keyword evidence="1" id="KW-0812">Transmembrane</keyword>
<proteinExistence type="predicted"/>
<organism evidence="3 4">
    <name type="scientific">Fragilariopsis cylindrus CCMP1102</name>
    <dbReference type="NCBI Taxonomy" id="635003"/>
    <lineage>
        <taxon>Eukaryota</taxon>
        <taxon>Sar</taxon>
        <taxon>Stramenopiles</taxon>
        <taxon>Ochrophyta</taxon>
        <taxon>Bacillariophyta</taxon>
        <taxon>Bacillariophyceae</taxon>
        <taxon>Bacillariophycidae</taxon>
        <taxon>Bacillariales</taxon>
        <taxon>Bacillariaceae</taxon>
        <taxon>Fragilariopsis</taxon>
    </lineage>
</organism>
<sequence>MPKNNDVKSASPRSSSIIFGSCNSQYYEQPFWNVIKSRNPTAFVWGGDAVYSDDRLVGQEEEEASMVTSTETNTDDSSNFHQKEDIRSRWWSSLFEFYIPRRKSKSKHATPEYLRQLYEEQLQVPDYRDLLREDNGVGGKLSIFGTIDDHDYGINNGDKTFIFRRENGIEYTKFLGLDEESAMSKRAAKGLGVYGVQVYDFSSKRDPSRRLLSDEEAGLDPDVVEDATSNISSEKNQLVAIFVLDVRTNRTPWVKKFPDRFSLDPEGDFLGEEQWEWFETAIGRSEASVNIVVNGLQAHAPWFYDASLIENWSGFPKAQHRLYQTILQPNVRAPILVTGDVHLSQFLRKDCRRNVVASDDGKPTNDQIIRPLYEVTTSGMTHSWGSKSSYCGRPNRSRLCTFYPSKVTAEIIMTYAHWASPWTALLLGDGRSKTRQFSLDRNIAEIDFDWDQSLVIVRILGVEGQTLLRQDWSMDRLTGTVEDTLLSHKSFELGQRRLESALQYTLPKDHDEYICVNYRGNPDKLHFAFSVTSTICISIILGIYPILFFYGILTKLVFRRQRNIKPQKRRGKTTLHRLKND</sequence>
<name>A0A1E7FDN3_9STRA</name>
<dbReference type="InterPro" id="IPR018946">
    <property type="entry name" value="PhoD-like_MPP"/>
</dbReference>
<evidence type="ECO:0000256" key="1">
    <source>
        <dbReference type="SAM" id="Phobius"/>
    </source>
</evidence>
<dbReference type="OrthoDB" id="10266805at2759"/>
<dbReference type="PANTHER" id="PTHR33987:SF1">
    <property type="entry name" value="CALCINEURIN-LIKE METALLO-PHOSPHOESTERASE SUPERFAMILY PROTEIN"/>
    <property type="match status" value="1"/>
</dbReference>
<dbReference type="SUPFAM" id="SSF56300">
    <property type="entry name" value="Metallo-dependent phosphatases"/>
    <property type="match status" value="1"/>
</dbReference>
<dbReference type="Pfam" id="PF09423">
    <property type="entry name" value="PhoD"/>
    <property type="match status" value="1"/>
</dbReference>
<dbReference type="AlphaFoldDB" id="A0A1E7FDN3"/>
<dbReference type="Gene3D" id="3.60.21.70">
    <property type="entry name" value="PhoD-like phosphatase"/>
    <property type="match status" value="1"/>
</dbReference>